<protein>
    <submittedName>
        <fullName evidence="3">Neurofilament heavy polypeptide</fullName>
    </submittedName>
</protein>
<dbReference type="AlphaFoldDB" id="A0A9P1CU17"/>
<dbReference type="EMBL" id="CAMXCT020002291">
    <property type="protein sequence ID" value="CAL1150482.1"/>
    <property type="molecule type" value="Genomic_DNA"/>
</dbReference>
<accession>A0A9P1CU17</accession>
<dbReference type="EMBL" id="CAMXCT030002291">
    <property type="protein sequence ID" value="CAL4784419.1"/>
    <property type="molecule type" value="Genomic_DNA"/>
</dbReference>
<evidence type="ECO:0000313" key="4">
    <source>
        <dbReference type="Proteomes" id="UP001152797"/>
    </source>
</evidence>
<proteinExistence type="predicted"/>
<sequence>MVALHRGANFMLENPLQSLIYFHPRLRKFLKKRGHTEQMTWLGMYGAKTWKPVKLVSSSKEVQRLYRKLNKKKFGKSGSTRQYRSASGKLCFQGVPGKLCETEVYPPEFGRAVLQLQ</sequence>
<organism evidence="1">
    <name type="scientific">Cladocopium goreaui</name>
    <dbReference type="NCBI Taxonomy" id="2562237"/>
    <lineage>
        <taxon>Eukaryota</taxon>
        <taxon>Sar</taxon>
        <taxon>Alveolata</taxon>
        <taxon>Dinophyceae</taxon>
        <taxon>Suessiales</taxon>
        <taxon>Symbiodiniaceae</taxon>
        <taxon>Cladocopium</taxon>
    </lineage>
</organism>
<evidence type="ECO:0000313" key="1">
    <source>
        <dbReference type="EMBL" id="CAI3997107.1"/>
    </source>
</evidence>
<comment type="caution">
    <text evidence="1">The sequence shown here is derived from an EMBL/GenBank/DDBJ whole genome shotgun (WGS) entry which is preliminary data.</text>
</comment>
<gene>
    <name evidence="1" type="ORF">C1SCF055_LOCUS23522</name>
</gene>
<dbReference type="EMBL" id="CAMXCT010002291">
    <property type="protein sequence ID" value="CAI3997107.1"/>
    <property type="molecule type" value="Genomic_DNA"/>
</dbReference>
<evidence type="ECO:0000313" key="2">
    <source>
        <dbReference type="EMBL" id="CAL1150482.1"/>
    </source>
</evidence>
<evidence type="ECO:0000313" key="3">
    <source>
        <dbReference type="EMBL" id="CAL4784419.1"/>
    </source>
</evidence>
<keyword evidence="4" id="KW-1185">Reference proteome</keyword>
<dbReference type="Proteomes" id="UP001152797">
    <property type="component" value="Unassembled WGS sequence"/>
</dbReference>
<reference evidence="2" key="2">
    <citation type="submission" date="2024-04" db="EMBL/GenBank/DDBJ databases">
        <authorList>
            <person name="Chen Y."/>
            <person name="Shah S."/>
            <person name="Dougan E. K."/>
            <person name="Thang M."/>
            <person name="Chan C."/>
        </authorList>
    </citation>
    <scope>NUCLEOTIDE SEQUENCE [LARGE SCALE GENOMIC DNA]</scope>
</reference>
<name>A0A9P1CU17_9DINO</name>
<reference evidence="1" key="1">
    <citation type="submission" date="2022-10" db="EMBL/GenBank/DDBJ databases">
        <authorList>
            <person name="Chen Y."/>
            <person name="Dougan E. K."/>
            <person name="Chan C."/>
            <person name="Rhodes N."/>
            <person name="Thang M."/>
        </authorList>
    </citation>
    <scope>NUCLEOTIDE SEQUENCE</scope>
</reference>